<name>A0A9D5CBI8_9LILI</name>
<organism evidence="1 2">
    <name type="scientific">Dioscorea zingiberensis</name>
    <dbReference type="NCBI Taxonomy" id="325984"/>
    <lineage>
        <taxon>Eukaryota</taxon>
        <taxon>Viridiplantae</taxon>
        <taxon>Streptophyta</taxon>
        <taxon>Embryophyta</taxon>
        <taxon>Tracheophyta</taxon>
        <taxon>Spermatophyta</taxon>
        <taxon>Magnoliopsida</taxon>
        <taxon>Liliopsida</taxon>
        <taxon>Dioscoreales</taxon>
        <taxon>Dioscoreaceae</taxon>
        <taxon>Dioscorea</taxon>
    </lineage>
</organism>
<sequence length="85" mass="9834">MIYWVDFEYIEDLKQRLKAIEEETDALQEMHDKPQNDSVVNNSEKDEVQTLVKLNLNLPSKDMHLETCPCMLAPPPVSMQVNTSN</sequence>
<protein>
    <submittedName>
        <fullName evidence="1">Uncharacterized protein</fullName>
    </submittedName>
</protein>
<dbReference type="EMBL" id="JAGGNH010000006">
    <property type="protein sequence ID" value="KAJ0970296.1"/>
    <property type="molecule type" value="Genomic_DNA"/>
</dbReference>
<dbReference type="Proteomes" id="UP001085076">
    <property type="component" value="Miscellaneous, Linkage group lg06"/>
</dbReference>
<comment type="caution">
    <text evidence="1">The sequence shown here is derived from an EMBL/GenBank/DDBJ whole genome shotgun (WGS) entry which is preliminary data.</text>
</comment>
<evidence type="ECO:0000313" key="2">
    <source>
        <dbReference type="Proteomes" id="UP001085076"/>
    </source>
</evidence>
<reference evidence="1" key="1">
    <citation type="submission" date="2021-03" db="EMBL/GenBank/DDBJ databases">
        <authorList>
            <person name="Li Z."/>
            <person name="Yang C."/>
        </authorList>
    </citation>
    <scope>NUCLEOTIDE SEQUENCE</scope>
    <source>
        <strain evidence="1">Dzin_1.0</strain>
        <tissue evidence="1">Leaf</tissue>
    </source>
</reference>
<proteinExistence type="predicted"/>
<dbReference type="AlphaFoldDB" id="A0A9D5CBI8"/>
<evidence type="ECO:0000313" key="1">
    <source>
        <dbReference type="EMBL" id="KAJ0970296.1"/>
    </source>
</evidence>
<gene>
    <name evidence="1" type="ORF">J5N97_023173</name>
</gene>
<accession>A0A9D5CBI8</accession>
<reference evidence="1" key="2">
    <citation type="journal article" date="2022" name="Hortic Res">
        <title>The genome of Dioscorea zingiberensis sheds light on the biosynthesis, origin and evolution of the medicinally important diosgenin saponins.</title>
        <authorList>
            <person name="Li Y."/>
            <person name="Tan C."/>
            <person name="Li Z."/>
            <person name="Guo J."/>
            <person name="Li S."/>
            <person name="Chen X."/>
            <person name="Wang C."/>
            <person name="Dai X."/>
            <person name="Yang H."/>
            <person name="Song W."/>
            <person name="Hou L."/>
            <person name="Xu J."/>
            <person name="Tong Z."/>
            <person name="Xu A."/>
            <person name="Yuan X."/>
            <person name="Wang W."/>
            <person name="Yang Q."/>
            <person name="Chen L."/>
            <person name="Sun Z."/>
            <person name="Wang K."/>
            <person name="Pan B."/>
            <person name="Chen J."/>
            <person name="Bao Y."/>
            <person name="Liu F."/>
            <person name="Qi X."/>
            <person name="Gang D.R."/>
            <person name="Wen J."/>
            <person name="Li J."/>
        </authorList>
    </citation>
    <scope>NUCLEOTIDE SEQUENCE</scope>
    <source>
        <strain evidence="1">Dzin_1.0</strain>
    </source>
</reference>
<keyword evidence="2" id="KW-1185">Reference proteome</keyword>